<dbReference type="Proteomes" id="UP000238164">
    <property type="component" value="Chromosome 1"/>
</dbReference>
<accession>A0A2N9JJK5</accession>
<sequence>MSLPARISPTAGQALDSYLEQVADANNLTSADLTAIIRRHSGHPVRYLTLSPDPATLRAITELTGTSTEQLVAMTLPGLPRHDDWDLDRFDPAQRNGFVQIGNRGWLRTRGSQLCPACLSATGSWHLTWRLHTATCCTQHGTYLATHCPTCRRPFRDHSSAVLRPAGTSLTCGNPTGSGRAARCRHDLTTIAVDAASAAELARQQHHDNAITGRTARIFGAETDGADYLTSSRNLAVLLLHLAHQAATDHHAGGLPDWVDRVSAMPRQVWGKRPPDDVQLRSLVLTEADQILTSPDRHRAAARFAPWLELVPRGREGAIAWCEDRARLTPSLRSLLNTAQNPRRRLSHRVDHEPPLIDQARHMPQQIPVALYRDHLGDILQLRSDTGRTFASLCLARSLPGITTWTSAAESLGLATALGDRIPALASAGLLTSVDELLTRLTTLAEQLERIDYRDREQQVRELATRTDWFDTWRRYRPGTRPESHRYAITWLWEQHTHGHPTTNPAPLIDNRQRTTARSFADSLTGPQQDALRGALP</sequence>
<evidence type="ECO:0000256" key="1">
    <source>
        <dbReference type="SAM" id="MobiDB-lite"/>
    </source>
</evidence>
<organism evidence="3 4">
    <name type="scientific">Micropruina glycogenica</name>
    <dbReference type="NCBI Taxonomy" id="75385"/>
    <lineage>
        <taxon>Bacteria</taxon>
        <taxon>Bacillati</taxon>
        <taxon>Actinomycetota</taxon>
        <taxon>Actinomycetes</taxon>
        <taxon>Propionibacteriales</taxon>
        <taxon>Nocardioidaceae</taxon>
        <taxon>Micropruina</taxon>
    </lineage>
</organism>
<dbReference type="EMBL" id="LT985188">
    <property type="protein sequence ID" value="SPD87762.1"/>
    <property type="molecule type" value="Genomic_DNA"/>
</dbReference>
<feature type="domain" description="TniQ" evidence="2">
    <location>
        <begin position="4"/>
        <end position="144"/>
    </location>
</feature>
<reference evidence="3 4" key="1">
    <citation type="submission" date="2018-02" db="EMBL/GenBank/DDBJ databases">
        <authorList>
            <person name="Cohen D.B."/>
            <person name="Kent A.D."/>
        </authorList>
    </citation>
    <scope>NUCLEOTIDE SEQUENCE [LARGE SCALE GENOMIC DNA]</scope>
    <source>
        <strain evidence="3">1</strain>
    </source>
</reference>
<evidence type="ECO:0000313" key="3">
    <source>
        <dbReference type="EMBL" id="SPD87762.1"/>
    </source>
</evidence>
<name>A0A2N9JJK5_9ACTN</name>
<evidence type="ECO:0000259" key="2">
    <source>
        <dbReference type="Pfam" id="PF06527"/>
    </source>
</evidence>
<protein>
    <recommendedName>
        <fullName evidence="2">TniQ domain-containing protein</fullName>
    </recommendedName>
</protein>
<dbReference type="KEGG" id="mgg:MPLG2_2732"/>
<dbReference type="Pfam" id="PF06527">
    <property type="entry name" value="TniQ"/>
    <property type="match status" value="1"/>
</dbReference>
<evidence type="ECO:0000313" key="4">
    <source>
        <dbReference type="Proteomes" id="UP000238164"/>
    </source>
</evidence>
<keyword evidence="4" id="KW-1185">Reference proteome</keyword>
<dbReference type="InterPro" id="IPR009492">
    <property type="entry name" value="TniQ"/>
</dbReference>
<dbReference type="RefSeq" id="WP_105186432.1">
    <property type="nucleotide sequence ID" value="NZ_BAAAGO010000031.1"/>
</dbReference>
<dbReference type="OrthoDB" id="9772590at2"/>
<feature type="region of interest" description="Disordered" evidence="1">
    <location>
        <begin position="517"/>
        <end position="537"/>
    </location>
</feature>
<proteinExistence type="predicted"/>
<gene>
    <name evidence="3" type="ORF">MPLG2_2732</name>
</gene>
<dbReference type="AlphaFoldDB" id="A0A2N9JJK5"/>